<dbReference type="NCBIfam" id="TIGR01614">
    <property type="entry name" value="PME_inhib"/>
    <property type="match status" value="1"/>
</dbReference>
<name>A0ABR2AHA6_9ROSI</name>
<evidence type="ECO:0000313" key="3">
    <source>
        <dbReference type="EMBL" id="KAK8492613.1"/>
    </source>
</evidence>
<dbReference type="SUPFAM" id="SSF101148">
    <property type="entry name" value="Plant invertase/pectin methylesterase inhibitor"/>
    <property type="match status" value="1"/>
</dbReference>
<feature type="signal peptide" evidence="1">
    <location>
        <begin position="1"/>
        <end position="20"/>
    </location>
</feature>
<dbReference type="InterPro" id="IPR006501">
    <property type="entry name" value="Pectinesterase_inhib_dom"/>
</dbReference>
<dbReference type="Proteomes" id="UP001396334">
    <property type="component" value="Unassembled WGS sequence"/>
</dbReference>
<proteinExistence type="predicted"/>
<evidence type="ECO:0000313" key="4">
    <source>
        <dbReference type="Proteomes" id="UP001396334"/>
    </source>
</evidence>
<feature type="domain" description="Pectinesterase inhibitor" evidence="2">
    <location>
        <begin position="34"/>
        <end position="88"/>
    </location>
</feature>
<keyword evidence="4" id="KW-1185">Reference proteome</keyword>
<organism evidence="3 4">
    <name type="scientific">Hibiscus sabdariffa</name>
    <name type="common">roselle</name>
    <dbReference type="NCBI Taxonomy" id="183260"/>
    <lineage>
        <taxon>Eukaryota</taxon>
        <taxon>Viridiplantae</taxon>
        <taxon>Streptophyta</taxon>
        <taxon>Embryophyta</taxon>
        <taxon>Tracheophyta</taxon>
        <taxon>Spermatophyta</taxon>
        <taxon>Magnoliopsida</taxon>
        <taxon>eudicotyledons</taxon>
        <taxon>Gunneridae</taxon>
        <taxon>Pentapetalae</taxon>
        <taxon>rosids</taxon>
        <taxon>malvids</taxon>
        <taxon>Malvales</taxon>
        <taxon>Malvaceae</taxon>
        <taxon>Malvoideae</taxon>
        <taxon>Hibiscus</taxon>
    </lineage>
</organism>
<evidence type="ECO:0000256" key="1">
    <source>
        <dbReference type="SAM" id="SignalP"/>
    </source>
</evidence>
<dbReference type="EMBL" id="JBBPBN010000245">
    <property type="protein sequence ID" value="KAK8492613.1"/>
    <property type="molecule type" value="Genomic_DNA"/>
</dbReference>
<reference evidence="3 4" key="1">
    <citation type="journal article" date="2024" name="G3 (Bethesda)">
        <title>Genome assembly of Hibiscus sabdariffa L. provides insights into metabolisms of medicinal natural products.</title>
        <authorList>
            <person name="Kim T."/>
        </authorList>
    </citation>
    <scope>NUCLEOTIDE SEQUENCE [LARGE SCALE GENOMIC DNA]</scope>
    <source>
        <strain evidence="3">TK-2024</strain>
        <tissue evidence="3">Old leaves</tissue>
    </source>
</reference>
<dbReference type="Pfam" id="PF04043">
    <property type="entry name" value="PMEI"/>
    <property type="match status" value="1"/>
</dbReference>
<evidence type="ECO:0000259" key="2">
    <source>
        <dbReference type="Pfam" id="PF04043"/>
    </source>
</evidence>
<keyword evidence="1" id="KW-0732">Signal</keyword>
<accession>A0ABR2AHA6</accession>
<protein>
    <recommendedName>
        <fullName evidence="2">Pectinesterase inhibitor domain-containing protein</fullName>
    </recommendedName>
</protein>
<gene>
    <name evidence="3" type="ORF">V6N11_030835</name>
</gene>
<dbReference type="Gene3D" id="1.20.140.40">
    <property type="entry name" value="Invertase/pectin methylesterase inhibitor family protein"/>
    <property type="match status" value="1"/>
</dbReference>
<sequence length="116" mass="12775">MIIVSAVCAGLVIGLREGGADSVGAQVRRKPTQAISRTCSKTRFPSLCVNSLLEFPGSLTTNEQDLVHISFNMMLQHFSKALYTATSAKLFPEPRELVTMKIEEAREKVETMTMVL</sequence>
<feature type="chain" id="PRO_5047442917" description="Pectinesterase inhibitor domain-containing protein" evidence="1">
    <location>
        <begin position="21"/>
        <end position="116"/>
    </location>
</feature>
<comment type="caution">
    <text evidence="3">The sequence shown here is derived from an EMBL/GenBank/DDBJ whole genome shotgun (WGS) entry which is preliminary data.</text>
</comment>
<dbReference type="InterPro" id="IPR035513">
    <property type="entry name" value="Invertase/methylesterase_inhib"/>
</dbReference>